<accession>W1YQS4</accession>
<reference evidence="1" key="1">
    <citation type="submission" date="2013-12" db="EMBL/GenBank/DDBJ databases">
        <title>A Varibaculum cambriense genome reconstructed from a premature infant gut community with otherwise low bacterial novelty that shifts toward anaerobic metabolism during the third week of life.</title>
        <authorList>
            <person name="Brown C.T."/>
            <person name="Sharon I."/>
            <person name="Thomas B.C."/>
            <person name="Castelle C.J."/>
            <person name="Morowitz M.J."/>
            <person name="Banfield J.F."/>
        </authorList>
    </citation>
    <scope>NUCLEOTIDE SEQUENCE</scope>
</reference>
<protein>
    <submittedName>
        <fullName evidence="1">Uncharacterized protein</fullName>
    </submittedName>
</protein>
<proteinExistence type="predicted"/>
<dbReference type="EMBL" id="AZMM01001873">
    <property type="protein sequence ID" value="ETJ44100.1"/>
    <property type="molecule type" value="Genomic_DNA"/>
</dbReference>
<sequence>KEAGLSVEQCEKLFWKNADRLLKEIL</sequence>
<evidence type="ECO:0000313" key="1">
    <source>
        <dbReference type="EMBL" id="ETJ44100.1"/>
    </source>
</evidence>
<dbReference type="AlphaFoldDB" id="W1YQS4"/>
<gene>
    <name evidence="1" type="ORF">Q604_UNBC01873G0001</name>
</gene>
<comment type="caution">
    <text evidence="1">The sequence shown here is derived from an EMBL/GenBank/DDBJ whole genome shotgun (WGS) entry which is preliminary data.</text>
</comment>
<feature type="non-terminal residue" evidence="1">
    <location>
        <position position="1"/>
    </location>
</feature>
<name>W1YQS4_9ZZZZ</name>
<organism evidence="1">
    <name type="scientific">human gut metagenome</name>
    <dbReference type="NCBI Taxonomy" id="408170"/>
    <lineage>
        <taxon>unclassified sequences</taxon>
        <taxon>metagenomes</taxon>
        <taxon>organismal metagenomes</taxon>
    </lineage>
</organism>